<dbReference type="HOGENOM" id="CLU_1006996_0_0_6"/>
<protein>
    <submittedName>
        <fullName evidence="1">Uncharacterized protein</fullName>
    </submittedName>
</protein>
<accession>F5ZFK8</accession>
<dbReference type="Gene3D" id="1.10.10.10">
    <property type="entry name" value="Winged helix-like DNA-binding domain superfamily/Winged helix DNA-binding domain"/>
    <property type="match status" value="1"/>
</dbReference>
<dbReference type="Proteomes" id="UP000000683">
    <property type="component" value="Chromosome"/>
</dbReference>
<gene>
    <name evidence="1" type="ordered locus">ambt_18250</name>
</gene>
<dbReference type="InterPro" id="IPR036390">
    <property type="entry name" value="WH_DNA-bd_sf"/>
</dbReference>
<dbReference type="KEGG" id="alt:ambt_18250"/>
<dbReference type="RefSeq" id="WP_013786055.1">
    <property type="nucleotide sequence ID" value="NC_015554.1"/>
</dbReference>
<dbReference type="EMBL" id="CP002339">
    <property type="protein sequence ID" value="AEF05143.1"/>
    <property type="molecule type" value="Genomic_DNA"/>
</dbReference>
<proteinExistence type="predicted"/>
<dbReference type="AlphaFoldDB" id="F5ZFK8"/>
<dbReference type="eggNOG" id="COG1846">
    <property type="taxonomic scope" value="Bacteria"/>
</dbReference>
<reference evidence="1 2" key="1">
    <citation type="journal article" date="2011" name="J. Bacteriol.">
        <title>Complete genome sequence of the polycyclic aromatic hydrocarbon-degrading bacterium Alteromonas sp. strain SN2.</title>
        <authorList>
            <person name="Jin H.M."/>
            <person name="Jeong H."/>
            <person name="Moon E.J."/>
            <person name="Math R.K."/>
            <person name="Lee K."/>
            <person name="Kim H.J."/>
            <person name="Jeon C.O."/>
            <person name="Oh T.K."/>
            <person name="Kim J.F."/>
        </authorList>
    </citation>
    <scope>NUCLEOTIDE SEQUENCE [LARGE SCALE GENOMIC DNA]</scope>
    <source>
        <strain evidence="2">JCM 17741 / KACC 18427 / KCTC 11700BP / SN2</strain>
    </source>
</reference>
<name>F5ZFK8_ALTNA</name>
<dbReference type="InterPro" id="IPR036388">
    <property type="entry name" value="WH-like_DNA-bd_sf"/>
</dbReference>
<organism evidence="1 2">
    <name type="scientific">Alteromonas naphthalenivorans</name>
    <dbReference type="NCBI Taxonomy" id="715451"/>
    <lineage>
        <taxon>Bacteria</taxon>
        <taxon>Pseudomonadati</taxon>
        <taxon>Pseudomonadota</taxon>
        <taxon>Gammaproteobacteria</taxon>
        <taxon>Alteromonadales</taxon>
        <taxon>Alteromonadaceae</taxon>
        <taxon>Alteromonas/Salinimonas group</taxon>
        <taxon>Alteromonas</taxon>
    </lineage>
</organism>
<evidence type="ECO:0000313" key="1">
    <source>
        <dbReference type="EMBL" id="AEF05143.1"/>
    </source>
</evidence>
<dbReference type="SUPFAM" id="SSF46785">
    <property type="entry name" value="Winged helix' DNA-binding domain"/>
    <property type="match status" value="1"/>
</dbReference>
<evidence type="ECO:0000313" key="2">
    <source>
        <dbReference type="Proteomes" id="UP000000683"/>
    </source>
</evidence>
<sequence>MVTPNAPSSKEELEAVELLSSFKNTGIDRIEELPDAILKLRGFVKTIPEFITDSFIPFIESFFDRLIESASTDQLTPQQILNVDATFAASQLILRAVDTDLTYDKNIAWRTYKHIFNVLVKQKLFKDEIVFLSKRSQHRGIIRLAYNEPCTVQDITNQLGITPKQRVSRITTELKRMGTISERLSATDGKTKEYSLTEKGKKAYVLVRELEGEQKVEYLTVNHIRPREAISQTSGRIVPSFHQVPHQVSVSEQPRNTELTNVIQEALSDSCRASDS</sequence>
<keyword evidence="2" id="KW-1185">Reference proteome</keyword>